<feature type="compositionally biased region" description="Acidic residues" evidence="1">
    <location>
        <begin position="31"/>
        <end position="49"/>
    </location>
</feature>
<feature type="region of interest" description="Disordered" evidence="1">
    <location>
        <begin position="1"/>
        <end position="95"/>
    </location>
</feature>
<protein>
    <submittedName>
        <fullName evidence="2">(apollo) hypothetical protein</fullName>
    </submittedName>
</protein>
<reference evidence="2" key="1">
    <citation type="submission" date="2021-04" db="EMBL/GenBank/DDBJ databases">
        <authorList>
            <person name="Tunstrom K."/>
        </authorList>
    </citation>
    <scope>NUCLEOTIDE SEQUENCE</scope>
</reference>
<name>A0A8S3WAQ0_PARAO</name>
<dbReference type="EMBL" id="CAJQZP010000220">
    <property type="protein sequence ID" value="CAG4948403.1"/>
    <property type="molecule type" value="Genomic_DNA"/>
</dbReference>
<dbReference type="AlphaFoldDB" id="A0A8S3WAQ0"/>
<sequence>MKRVKFGVQINSSKSSSDNEGSDHNQCDASNLEDDEESSNTDSEVEEDMTPVTLLEYTTEDQNQCDESSSEADDESSNKESEDEEDITPVPVLEY</sequence>
<organism evidence="2 3">
    <name type="scientific">Parnassius apollo</name>
    <name type="common">Apollo butterfly</name>
    <name type="synonym">Papilio apollo</name>
    <dbReference type="NCBI Taxonomy" id="110799"/>
    <lineage>
        <taxon>Eukaryota</taxon>
        <taxon>Metazoa</taxon>
        <taxon>Ecdysozoa</taxon>
        <taxon>Arthropoda</taxon>
        <taxon>Hexapoda</taxon>
        <taxon>Insecta</taxon>
        <taxon>Pterygota</taxon>
        <taxon>Neoptera</taxon>
        <taxon>Endopterygota</taxon>
        <taxon>Lepidoptera</taxon>
        <taxon>Glossata</taxon>
        <taxon>Ditrysia</taxon>
        <taxon>Papilionoidea</taxon>
        <taxon>Papilionidae</taxon>
        <taxon>Parnassiinae</taxon>
        <taxon>Parnassini</taxon>
        <taxon>Parnassius</taxon>
        <taxon>Parnassius</taxon>
    </lineage>
</organism>
<gene>
    <name evidence="2" type="ORF">PAPOLLO_LOCUS3768</name>
</gene>
<keyword evidence="3" id="KW-1185">Reference proteome</keyword>
<evidence type="ECO:0000256" key="1">
    <source>
        <dbReference type="SAM" id="MobiDB-lite"/>
    </source>
</evidence>
<feature type="compositionally biased region" description="Acidic residues" evidence="1">
    <location>
        <begin position="68"/>
        <end position="87"/>
    </location>
</feature>
<proteinExistence type="predicted"/>
<evidence type="ECO:0000313" key="3">
    <source>
        <dbReference type="Proteomes" id="UP000691718"/>
    </source>
</evidence>
<dbReference type="Proteomes" id="UP000691718">
    <property type="component" value="Unassembled WGS sequence"/>
</dbReference>
<evidence type="ECO:0000313" key="2">
    <source>
        <dbReference type="EMBL" id="CAG4948403.1"/>
    </source>
</evidence>
<accession>A0A8S3WAQ0</accession>
<comment type="caution">
    <text evidence="2">The sequence shown here is derived from an EMBL/GenBank/DDBJ whole genome shotgun (WGS) entry which is preliminary data.</text>
</comment>